<protein>
    <submittedName>
        <fullName evidence="12">Oxidoreductase</fullName>
    </submittedName>
</protein>
<dbReference type="GO" id="GO:0042773">
    <property type="term" value="P:ATP synthesis coupled electron transport"/>
    <property type="evidence" value="ECO:0007669"/>
    <property type="project" value="InterPro"/>
</dbReference>
<dbReference type="AlphaFoldDB" id="A0A1F6GGQ7"/>
<dbReference type="GO" id="GO:0016020">
    <property type="term" value="C:membrane"/>
    <property type="evidence" value="ECO:0007669"/>
    <property type="project" value="UniProtKB-SubCell"/>
</dbReference>
<accession>A0A1F6GGQ7</accession>
<feature type="transmembrane region" description="Helical" evidence="9">
    <location>
        <begin position="29"/>
        <end position="49"/>
    </location>
</feature>
<feature type="transmembrane region" description="Helical" evidence="9">
    <location>
        <begin position="167"/>
        <end position="189"/>
    </location>
</feature>
<evidence type="ECO:0000256" key="5">
    <source>
        <dbReference type="ARBA" id="ARBA00022989"/>
    </source>
</evidence>
<dbReference type="STRING" id="1817772.A2527_10585"/>
<feature type="domain" description="NADH:ubiquinone oxidoreductase chain 4 N-terminal" evidence="11">
    <location>
        <begin position="75"/>
        <end position="126"/>
    </location>
</feature>
<dbReference type="GO" id="GO:0048039">
    <property type="term" value="F:ubiquinone binding"/>
    <property type="evidence" value="ECO:0007669"/>
    <property type="project" value="TreeGrafter"/>
</dbReference>
<dbReference type="PANTHER" id="PTHR43507">
    <property type="entry name" value="NADH-UBIQUINONE OXIDOREDUCTASE CHAIN 4"/>
    <property type="match status" value="1"/>
</dbReference>
<keyword evidence="5 9" id="KW-1133">Transmembrane helix</keyword>
<feature type="transmembrane region" description="Helical" evidence="9">
    <location>
        <begin position="220"/>
        <end position="241"/>
    </location>
</feature>
<keyword evidence="4" id="KW-1278">Translocase</keyword>
<dbReference type="Pfam" id="PF01059">
    <property type="entry name" value="Oxidored_q5_N"/>
    <property type="match status" value="1"/>
</dbReference>
<dbReference type="GO" id="GO:0012505">
    <property type="term" value="C:endomembrane system"/>
    <property type="evidence" value="ECO:0007669"/>
    <property type="project" value="UniProtKB-SubCell"/>
</dbReference>
<feature type="transmembrane region" description="Helical" evidence="9">
    <location>
        <begin position="346"/>
        <end position="364"/>
    </location>
</feature>
<dbReference type="PANTHER" id="PTHR43507:SF1">
    <property type="entry name" value="NADH-UBIQUINONE OXIDOREDUCTASE CHAIN 4"/>
    <property type="match status" value="1"/>
</dbReference>
<dbReference type="PRINTS" id="PR01437">
    <property type="entry name" value="NUOXDRDTASE4"/>
</dbReference>
<evidence type="ECO:0000256" key="2">
    <source>
        <dbReference type="ARBA" id="ARBA00009025"/>
    </source>
</evidence>
<feature type="transmembrane region" description="Helical" evidence="9">
    <location>
        <begin position="460"/>
        <end position="479"/>
    </location>
</feature>
<keyword evidence="7 9" id="KW-0472">Membrane</keyword>
<feature type="transmembrane region" description="Helical" evidence="9">
    <location>
        <begin position="112"/>
        <end position="129"/>
    </location>
</feature>
<dbReference type="InterPro" id="IPR010227">
    <property type="entry name" value="NADH_Q_OxRdtase_chainM/4"/>
</dbReference>
<keyword evidence="6" id="KW-0520">NAD</keyword>
<name>A0A1F6GGQ7_9PROT</name>
<dbReference type="InterPro" id="IPR001750">
    <property type="entry name" value="ND/Mrp_TM"/>
</dbReference>
<evidence type="ECO:0000313" key="12">
    <source>
        <dbReference type="EMBL" id="OGG97272.1"/>
    </source>
</evidence>
<evidence type="ECO:0000256" key="8">
    <source>
        <dbReference type="RuleBase" id="RU000320"/>
    </source>
</evidence>
<evidence type="ECO:0000313" key="13">
    <source>
        <dbReference type="Proteomes" id="UP000178449"/>
    </source>
</evidence>
<dbReference type="EMBL" id="MFNE01000001">
    <property type="protein sequence ID" value="OGG97272.1"/>
    <property type="molecule type" value="Genomic_DNA"/>
</dbReference>
<reference evidence="12 13" key="1">
    <citation type="journal article" date="2016" name="Nat. Commun.">
        <title>Thousands of microbial genomes shed light on interconnected biogeochemical processes in an aquifer system.</title>
        <authorList>
            <person name="Anantharaman K."/>
            <person name="Brown C.T."/>
            <person name="Hug L.A."/>
            <person name="Sharon I."/>
            <person name="Castelle C.J."/>
            <person name="Probst A.J."/>
            <person name="Thomas B.C."/>
            <person name="Singh A."/>
            <person name="Wilkins M.J."/>
            <person name="Karaoz U."/>
            <person name="Brodie E.L."/>
            <person name="Williams K.H."/>
            <person name="Hubbard S.S."/>
            <person name="Banfield J.F."/>
        </authorList>
    </citation>
    <scope>NUCLEOTIDE SEQUENCE [LARGE SCALE GENOMIC DNA]</scope>
</reference>
<dbReference type="InterPro" id="IPR000260">
    <property type="entry name" value="NADH4_N"/>
</dbReference>
<evidence type="ECO:0000256" key="1">
    <source>
        <dbReference type="ARBA" id="ARBA00004127"/>
    </source>
</evidence>
<dbReference type="GO" id="GO:0003954">
    <property type="term" value="F:NADH dehydrogenase activity"/>
    <property type="evidence" value="ECO:0007669"/>
    <property type="project" value="TreeGrafter"/>
</dbReference>
<evidence type="ECO:0000256" key="4">
    <source>
        <dbReference type="ARBA" id="ARBA00022967"/>
    </source>
</evidence>
<comment type="caution">
    <text evidence="12">The sequence shown here is derived from an EMBL/GenBank/DDBJ whole genome shotgun (WGS) entry which is preliminary data.</text>
</comment>
<dbReference type="GO" id="GO:0008137">
    <property type="term" value="F:NADH dehydrogenase (ubiquinone) activity"/>
    <property type="evidence" value="ECO:0007669"/>
    <property type="project" value="InterPro"/>
</dbReference>
<dbReference type="NCBIfam" id="TIGR01972">
    <property type="entry name" value="NDH_I_M"/>
    <property type="match status" value="1"/>
</dbReference>
<gene>
    <name evidence="12" type="ORF">A2527_10585</name>
</gene>
<evidence type="ECO:0000256" key="7">
    <source>
        <dbReference type="ARBA" id="ARBA00023136"/>
    </source>
</evidence>
<feature type="transmembrane region" description="Helical" evidence="9">
    <location>
        <begin position="418"/>
        <end position="439"/>
    </location>
</feature>
<evidence type="ECO:0000259" key="10">
    <source>
        <dbReference type="Pfam" id="PF00361"/>
    </source>
</evidence>
<dbReference type="Proteomes" id="UP000178449">
    <property type="component" value="Unassembled WGS sequence"/>
</dbReference>
<comment type="subcellular location">
    <subcellularLocation>
        <location evidence="1">Endomembrane system</location>
        <topology evidence="1">Multi-pass membrane protein</topology>
    </subcellularLocation>
    <subcellularLocation>
        <location evidence="8">Membrane</location>
        <topology evidence="8">Multi-pass membrane protein</topology>
    </subcellularLocation>
</comment>
<evidence type="ECO:0000256" key="9">
    <source>
        <dbReference type="SAM" id="Phobius"/>
    </source>
</evidence>
<feature type="transmembrane region" description="Helical" evidence="9">
    <location>
        <begin position="6"/>
        <end position="22"/>
    </location>
</feature>
<feature type="transmembrane region" description="Helical" evidence="9">
    <location>
        <begin position="253"/>
        <end position="273"/>
    </location>
</feature>
<organism evidence="12 13">
    <name type="scientific">Candidatus Lambdaproteobacteria bacterium RIFOXYD2_FULL_50_16</name>
    <dbReference type="NCBI Taxonomy" id="1817772"/>
    <lineage>
        <taxon>Bacteria</taxon>
        <taxon>Pseudomonadati</taxon>
        <taxon>Pseudomonadota</taxon>
        <taxon>Candidatus Lambdaproteobacteria</taxon>
    </lineage>
</organism>
<feature type="domain" description="NADH:quinone oxidoreductase/Mrp antiporter transmembrane" evidence="10">
    <location>
        <begin position="131"/>
        <end position="428"/>
    </location>
</feature>
<dbReference type="Pfam" id="PF00361">
    <property type="entry name" value="Proton_antipo_M"/>
    <property type="match status" value="1"/>
</dbReference>
<evidence type="ECO:0000256" key="6">
    <source>
        <dbReference type="ARBA" id="ARBA00023027"/>
    </source>
</evidence>
<feature type="transmembrane region" description="Helical" evidence="9">
    <location>
        <begin position="78"/>
        <end position="105"/>
    </location>
</feature>
<feature type="transmembrane region" description="Helical" evidence="9">
    <location>
        <begin position="385"/>
        <end position="406"/>
    </location>
</feature>
<dbReference type="GO" id="GO:0015990">
    <property type="term" value="P:electron transport coupled proton transport"/>
    <property type="evidence" value="ECO:0007669"/>
    <property type="project" value="TreeGrafter"/>
</dbReference>
<feature type="transmembrane region" description="Helical" evidence="9">
    <location>
        <begin position="135"/>
        <end position="155"/>
    </location>
</feature>
<evidence type="ECO:0000259" key="11">
    <source>
        <dbReference type="Pfam" id="PF01059"/>
    </source>
</evidence>
<sequence length="502" mass="55593">MSHLLSWVVFLPLIPIPLLFLLPKDKGKWLALAVTLADFVIGLPLILGFDRAMPGVSNPGEMQFVERATWIPSLGVEYYIGIDGLSVTMILLTLLIGVLAVLASWNIAKHEAGYWSMFLLLQTAMLGVFVSLDLILFFVFWEVMLFPMYFLIGIWGGPRRVYAAIKFFLYTLFGGVGMLLAFIAIWYYAPGQRTWDMIEILQRVSAGGHFNGPDIFGVEFAKMIFVVLFVGFAIKVPIFPFHTWLPDAHVEAPTAISVILAGVLLKMGTYGMLRINFTLFPEAFHWFRTFLVVLAVINIVYGALCALAQSDLKKMVAYSSVSHMGFILLGMAAATPQGMNGAMLQMFNHGTITAMLFLLVGVIYDRAHHRQIDGFGGMASVMPKFAALTSFAFMAAIGLPGLSGFVSELLILSGSFKVYQVATIIAGLGIIFGAGYMLWSYQRVFFGKVNEKYADFKDVNVIEVASLVPLLVIVVYLGIFPNNLIVFFEQSMNHISELLLAR</sequence>
<comment type="similarity">
    <text evidence="2">Belongs to the complex I subunit 4 family.</text>
</comment>
<feature type="transmembrane region" description="Helical" evidence="9">
    <location>
        <begin position="285"/>
        <end position="308"/>
    </location>
</feature>
<evidence type="ECO:0000256" key="3">
    <source>
        <dbReference type="ARBA" id="ARBA00022692"/>
    </source>
</evidence>
<keyword evidence="3 8" id="KW-0812">Transmembrane</keyword>
<feature type="transmembrane region" description="Helical" evidence="9">
    <location>
        <begin position="315"/>
        <end position="334"/>
    </location>
</feature>
<proteinExistence type="inferred from homology"/>
<dbReference type="InterPro" id="IPR003918">
    <property type="entry name" value="NADH_UbQ_OxRdtase"/>
</dbReference>